<evidence type="ECO:0000256" key="1">
    <source>
        <dbReference type="ARBA" id="ARBA00001947"/>
    </source>
</evidence>
<dbReference type="Pfam" id="PF14559">
    <property type="entry name" value="TPR_19"/>
    <property type="match status" value="1"/>
</dbReference>
<feature type="domain" description="Peptidase M48" evidence="8">
    <location>
        <begin position="63"/>
        <end position="250"/>
    </location>
</feature>
<accession>A0A1I4ZSN2</accession>
<dbReference type="PANTHER" id="PTHR22726:SF1">
    <property type="entry name" value="METALLOENDOPEPTIDASE OMA1, MITOCHONDRIAL"/>
    <property type="match status" value="1"/>
</dbReference>
<evidence type="ECO:0000313" key="10">
    <source>
        <dbReference type="Proteomes" id="UP000242869"/>
    </source>
</evidence>
<dbReference type="Gene3D" id="1.25.40.10">
    <property type="entry name" value="Tetratricopeptide repeat domain"/>
    <property type="match status" value="1"/>
</dbReference>
<dbReference type="EMBL" id="FOVE01000011">
    <property type="protein sequence ID" value="SFN53000.1"/>
    <property type="molecule type" value="Genomic_DNA"/>
</dbReference>
<evidence type="ECO:0000256" key="2">
    <source>
        <dbReference type="ARBA" id="ARBA00022670"/>
    </source>
</evidence>
<dbReference type="InterPro" id="IPR001915">
    <property type="entry name" value="Peptidase_M48"/>
</dbReference>
<gene>
    <name evidence="9" type="ORF">SAMN05660284_01692</name>
</gene>
<dbReference type="CDD" id="cd07333">
    <property type="entry name" value="M48C_bepA_like"/>
    <property type="match status" value="1"/>
</dbReference>
<dbReference type="InterPro" id="IPR011990">
    <property type="entry name" value="TPR-like_helical_dom_sf"/>
</dbReference>
<dbReference type="SUPFAM" id="SSF48452">
    <property type="entry name" value="TPR-like"/>
    <property type="match status" value="1"/>
</dbReference>
<protein>
    <submittedName>
        <fullName evidence="9">Zn-dependent protease, contains TPR repeats</fullName>
    </submittedName>
</protein>
<dbReference type="PANTHER" id="PTHR22726">
    <property type="entry name" value="METALLOENDOPEPTIDASE OMA1"/>
    <property type="match status" value="1"/>
</dbReference>
<dbReference type="STRING" id="83765.SAMN05660284_01692"/>
<keyword evidence="2 9" id="KW-0645">Protease</keyword>
<evidence type="ECO:0000256" key="4">
    <source>
        <dbReference type="ARBA" id="ARBA00022801"/>
    </source>
</evidence>
<dbReference type="Gene3D" id="3.30.2010.10">
    <property type="entry name" value="Metalloproteases ('zincins'), catalytic domain"/>
    <property type="match status" value="1"/>
</dbReference>
<evidence type="ECO:0000313" key="9">
    <source>
        <dbReference type="EMBL" id="SFN53000.1"/>
    </source>
</evidence>
<evidence type="ECO:0000256" key="7">
    <source>
        <dbReference type="SAM" id="SignalP"/>
    </source>
</evidence>
<keyword evidence="7" id="KW-0732">Signal</keyword>
<keyword evidence="3" id="KW-0479">Metal-binding</keyword>
<dbReference type="GO" id="GO:0051603">
    <property type="term" value="P:proteolysis involved in protein catabolic process"/>
    <property type="evidence" value="ECO:0007669"/>
    <property type="project" value="TreeGrafter"/>
</dbReference>
<dbReference type="RefSeq" id="WP_177187830.1">
    <property type="nucleotide sequence ID" value="NZ_FOVE01000011.1"/>
</dbReference>
<evidence type="ECO:0000256" key="5">
    <source>
        <dbReference type="ARBA" id="ARBA00022833"/>
    </source>
</evidence>
<feature type="signal peptide" evidence="7">
    <location>
        <begin position="1"/>
        <end position="20"/>
    </location>
</feature>
<proteinExistence type="predicted"/>
<keyword evidence="6" id="KW-0482">Metalloprotease</keyword>
<evidence type="ECO:0000256" key="6">
    <source>
        <dbReference type="ARBA" id="ARBA00023049"/>
    </source>
</evidence>
<dbReference type="InterPro" id="IPR051156">
    <property type="entry name" value="Mito/Outer_Membr_Metalloprot"/>
</dbReference>
<dbReference type="Pfam" id="PF01435">
    <property type="entry name" value="Peptidase_M48"/>
    <property type="match status" value="1"/>
</dbReference>
<dbReference type="AlphaFoldDB" id="A0A1I4ZSN2"/>
<keyword evidence="5" id="KW-0862">Zinc</keyword>
<keyword evidence="4" id="KW-0378">Hydrolase</keyword>
<evidence type="ECO:0000259" key="8">
    <source>
        <dbReference type="Pfam" id="PF01435"/>
    </source>
</evidence>
<name>A0A1I4ZSN2_9NEIS</name>
<dbReference type="GO" id="GO:0004222">
    <property type="term" value="F:metalloendopeptidase activity"/>
    <property type="evidence" value="ECO:0007669"/>
    <property type="project" value="InterPro"/>
</dbReference>
<keyword evidence="10" id="KW-1185">Reference proteome</keyword>
<sequence>MRKPLSALLSLILVAQTAWADLPSMGDVSQQGLTPAQEREIGESAMREIRRSGELAEDPEVVAYLSRLGARLVDAGGVSDVRFTFFPILDGSVNAFAIPGGYVGVHTGLIVMARHESELASVLAHEIAHVSQHHLARMIDATSVNPLVSLASLGVAILAAHAGRVDAAATAVTAGAGFSVQRQLDFTYAFEQEADRIGMQTLIRGGFDPGAMPTFFERLHRHNRLEESNAPEFLRTHPVTTKRIADAQGRLTGLPYRQTPDSADFLFVREKARGLQMKPADAVEFYRKHLAEKRYANEAAHRYGLAHALYLARDYEGAWQALQRAKTVYGRKGHPALEYLAGSIRLAQGRNDEALAVFGKGVENFPSSRALAYGLIDAQTAAGKYDKAHALIVDYQSLYAGDPWFYQRAAKAYAQQGRMMESHKAQGEYYARLYEYGLAIEQLQIALKQPGNDFYLLSSIEARLRELENIKPKTKK</sequence>
<reference evidence="10" key="1">
    <citation type="submission" date="2016-10" db="EMBL/GenBank/DDBJ databases">
        <authorList>
            <person name="Varghese N."/>
            <person name="Submissions S."/>
        </authorList>
    </citation>
    <scope>NUCLEOTIDE SEQUENCE [LARGE SCALE GENOMIC DNA]</scope>
    <source>
        <strain evidence="10">DSM 6150</strain>
    </source>
</reference>
<organism evidence="9 10">
    <name type="scientific">Formivibrio citricus</name>
    <dbReference type="NCBI Taxonomy" id="83765"/>
    <lineage>
        <taxon>Bacteria</taxon>
        <taxon>Pseudomonadati</taxon>
        <taxon>Pseudomonadota</taxon>
        <taxon>Betaproteobacteria</taxon>
        <taxon>Neisseriales</taxon>
        <taxon>Chitinibacteraceae</taxon>
        <taxon>Formivibrio</taxon>
    </lineage>
</organism>
<feature type="chain" id="PRO_5017255955" evidence="7">
    <location>
        <begin position="21"/>
        <end position="476"/>
    </location>
</feature>
<dbReference type="GO" id="GO:0046872">
    <property type="term" value="F:metal ion binding"/>
    <property type="evidence" value="ECO:0007669"/>
    <property type="project" value="UniProtKB-KW"/>
</dbReference>
<dbReference type="Proteomes" id="UP000242869">
    <property type="component" value="Unassembled WGS sequence"/>
</dbReference>
<evidence type="ECO:0000256" key="3">
    <source>
        <dbReference type="ARBA" id="ARBA00022723"/>
    </source>
</evidence>
<comment type="cofactor">
    <cofactor evidence="1">
        <name>Zn(2+)</name>
        <dbReference type="ChEBI" id="CHEBI:29105"/>
    </cofactor>
</comment>
<dbReference type="GO" id="GO:0016020">
    <property type="term" value="C:membrane"/>
    <property type="evidence" value="ECO:0007669"/>
    <property type="project" value="TreeGrafter"/>
</dbReference>